<proteinExistence type="predicted"/>
<keyword evidence="7" id="KW-1185">Reference proteome</keyword>
<evidence type="ECO:0008006" key="8">
    <source>
        <dbReference type="Google" id="ProtNLM"/>
    </source>
</evidence>
<gene>
    <name evidence="6" type="ORF">Pla8534_08640</name>
</gene>
<comment type="subcellular location">
    <subcellularLocation>
        <location evidence="1">Endomembrane system</location>
        <topology evidence="1">Multi-pass membrane protein</topology>
    </subcellularLocation>
</comment>
<keyword evidence="2 5" id="KW-0812">Transmembrane</keyword>
<protein>
    <recommendedName>
        <fullName evidence="8">Isoprenylcysteine carboxyl methyltransferase (ICMT) family protein</fullName>
    </recommendedName>
</protein>
<evidence type="ECO:0000313" key="7">
    <source>
        <dbReference type="Proteomes" id="UP000317648"/>
    </source>
</evidence>
<dbReference type="InterPro" id="IPR007318">
    <property type="entry name" value="Phopholipid_MeTrfase"/>
</dbReference>
<feature type="transmembrane region" description="Helical" evidence="5">
    <location>
        <begin position="236"/>
        <end position="254"/>
    </location>
</feature>
<evidence type="ECO:0000256" key="3">
    <source>
        <dbReference type="ARBA" id="ARBA00022989"/>
    </source>
</evidence>
<sequence>MKETAYLLQATLIAAWWIGLTCSSRFFDAFQFSGISSIAFWSFFGPDVLVIAALSLVRAYREYRTLELIVLGAFAYAALYCCNAVALTNSGYLPTGLMVLGLLYNTFLCFPNAAFRVSSSKHTTTNALKTLIQIVCVWTLALVAVPYVLLDAFDALRFPTVSIGSVVGTGLFLACSLLGLSSSFFIVRDGKGTPLPLDQTNSLVMSGPYRYVCNPMAIAGIGQCISIALIFQSFPILTYSLIGAFFWHCVVRPIEERDLAERLGDAYTEYRREVSCWIPTFKRNAT</sequence>
<dbReference type="GO" id="GO:0012505">
    <property type="term" value="C:endomembrane system"/>
    <property type="evidence" value="ECO:0007669"/>
    <property type="project" value="UniProtKB-SubCell"/>
</dbReference>
<accession>A0A518DMM4</accession>
<keyword evidence="3 5" id="KW-1133">Transmembrane helix</keyword>
<feature type="transmembrane region" description="Helical" evidence="5">
    <location>
        <begin position="208"/>
        <end position="230"/>
    </location>
</feature>
<dbReference type="EMBL" id="CP036433">
    <property type="protein sequence ID" value="QDU93085.1"/>
    <property type="molecule type" value="Genomic_DNA"/>
</dbReference>
<dbReference type="Proteomes" id="UP000317648">
    <property type="component" value="Chromosome"/>
</dbReference>
<reference evidence="6 7" key="1">
    <citation type="submission" date="2019-02" db="EMBL/GenBank/DDBJ databases">
        <title>Deep-cultivation of Planctomycetes and their phenomic and genomic characterization uncovers novel biology.</title>
        <authorList>
            <person name="Wiegand S."/>
            <person name="Jogler M."/>
            <person name="Boedeker C."/>
            <person name="Pinto D."/>
            <person name="Vollmers J."/>
            <person name="Rivas-Marin E."/>
            <person name="Kohn T."/>
            <person name="Peeters S.H."/>
            <person name="Heuer A."/>
            <person name="Rast P."/>
            <person name="Oberbeckmann S."/>
            <person name="Bunk B."/>
            <person name="Jeske O."/>
            <person name="Meyerdierks A."/>
            <person name="Storesund J.E."/>
            <person name="Kallscheuer N."/>
            <person name="Luecker S."/>
            <person name="Lage O.M."/>
            <person name="Pohl T."/>
            <person name="Merkel B.J."/>
            <person name="Hornburger P."/>
            <person name="Mueller R.-W."/>
            <person name="Bruemmer F."/>
            <person name="Labrenz M."/>
            <person name="Spormann A.M."/>
            <person name="Op den Camp H."/>
            <person name="Overmann J."/>
            <person name="Amann R."/>
            <person name="Jetten M.S.M."/>
            <person name="Mascher T."/>
            <person name="Medema M.H."/>
            <person name="Devos D.P."/>
            <person name="Kaster A.-K."/>
            <person name="Ovreas L."/>
            <person name="Rohde M."/>
            <person name="Galperin M.Y."/>
            <person name="Jogler C."/>
        </authorList>
    </citation>
    <scope>NUCLEOTIDE SEQUENCE [LARGE SCALE GENOMIC DNA]</scope>
    <source>
        <strain evidence="6 7">Pla85_3_4</strain>
    </source>
</reference>
<dbReference type="AlphaFoldDB" id="A0A518DMM4"/>
<feature type="transmembrane region" description="Helical" evidence="5">
    <location>
        <begin position="33"/>
        <end position="56"/>
    </location>
</feature>
<name>A0A518DMM4_9BACT</name>
<feature type="transmembrane region" description="Helical" evidence="5">
    <location>
        <begin position="68"/>
        <end position="86"/>
    </location>
</feature>
<dbReference type="Pfam" id="PF04191">
    <property type="entry name" value="PEMT"/>
    <property type="match status" value="1"/>
</dbReference>
<organism evidence="6 7">
    <name type="scientific">Lignipirellula cremea</name>
    <dbReference type="NCBI Taxonomy" id="2528010"/>
    <lineage>
        <taxon>Bacteria</taxon>
        <taxon>Pseudomonadati</taxon>
        <taxon>Planctomycetota</taxon>
        <taxon>Planctomycetia</taxon>
        <taxon>Pirellulales</taxon>
        <taxon>Pirellulaceae</taxon>
        <taxon>Lignipirellula</taxon>
    </lineage>
</organism>
<evidence type="ECO:0000256" key="4">
    <source>
        <dbReference type="ARBA" id="ARBA00023136"/>
    </source>
</evidence>
<feature type="transmembrane region" description="Helical" evidence="5">
    <location>
        <begin position="92"/>
        <end position="115"/>
    </location>
</feature>
<evidence type="ECO:0000256" key="5">
    <source>
        <dbReference type="SAM" id="Phobius"/>
    </source>
</evidence>
<dbReference type="RefSeq" id="WP_145049583.1">
    <property type="nucleotide sequence ID" value="NZ_CP036433.1"/>
</dbReference>
<evidence type="ECO:0000256" key="2">
    <source>
        <dbReference type="ARBA" id="ARBA00022692"/>
    </source>
</evidence>
<feature type="transmembrane region" description="Helical" evidence="5">
    <location>
        <begin position="161"/>
        <end position="187"/>
    </location>
</feature>
<evidence type="ECO:0000313" key="6">
    <source>
        <dbReference type="EMBL" id="QDU93085.1"/>
    </source>
</evidence>
<dbReference type="OrthoDB" id="211732at2"/>
<feature type="transmembrane region" description="Helical" evidence="5">
    <location>
        <begin position="127"/>
        <end position="149"/>
    </location>
</feature>
<evidence type="ECO:0000256" key="1">
    <source>
        <dbReference type="ARBA" id="ARBA00004127"/>
    </source>
</evidence>
<dbReference type="Gene3D" id="1.20.120.1630">
    <property type="match status" value="1"/>
</dbReference>
<keyword evidence="4 5" id="KW-0472">Membrane</keyword>
<dbReference type="KEGG" id="lcre:Pla8534_08640"/>